<evidence type="ECO:0000256" key="5">
    <source>
        <dbReference type="ARBA" id="ARBA00022989"/>
    </source>
</evidence>
<evidence type="ECO:0000256" key="9">
    <source>
        <dbReference type="SAM" id="Phobius"/>
    </source>
</evidence>
<feature type="transmembrane region" description="Helical" evidence="9">
    <location>
        <begin position="61"/>
        <end position="81"/>
    </location>
</feature>
<keyword evidence="11" id="KW-1185">Reference proteome</keyword>
<evidence type="ECO:0000256" key="8">
    <source>
        <dbReference type="ARBA" id="ARBA00034708"/>
    </source>
</evidence>
<dbReference type="InterPro" id="IPR044669">
    <property type="entry name" value="YneE/VCCN1/2-like"/>
</dbReference>
<evidence type="ECO:0000256" key="3">
    <source>
        <dbReference type="ARBA" id="ARBA00022475"/>
    </source>
</evidence>
<gene>
    <name evidence="10" type="ORF">GCM10009119_06600</name>
</gene>
<evidence type="ECO:0000256" key="2">
    <source>
        <dbReference type="ARBA" id="ARBA00022448"/>
    </source>
</evidence>
<keyword evidence="3" id="KW-1003">Cell membrane</keyword>
<dbReference type="Pfam" id="PF25539">
    <property type="entry name" value="Bestrophin_2"/>
    <property type="match status" value="1"/>
</dbReference>
<dbReference type="RefSeq" id="WP_343848386.1">
    <property type="nucleotide sequence ID" value="NZ_BAAAFI010000002.1"/>
</dbReference>
<keyword evidence="4 9" id="KW-0812">Transmembrane</keyword>
<evidence type="ECO:0000313" key="11">
    <source>
        <dbReference type="Proteomes" id="UP001500469"/>
    </source>
</evidence>
<proteinExistence type="inferred from homology"/>
<keyword evidence="7 9" id="KW-0472">Membrane</keyword>
<evidence type="ECO:0000256" key="1">
    <source>
        <dbReference type="ARBA" id="ARBA00004651"/>
    </source>
</evidence>
<dbReference type="PANTHER" id="PTHR33281:SF19">
    <property type="entry name" value="VOLTAGE-DEPENDENT ANION CHANNEL-FORMING PROTEIN YNEE"/>
    <property type="match status" value="1"/>
</dbReference>
<comment type="caution">
    <text evidence="10">The sequence shown here is derived from an EMBL/GenBank/DDBJ whole genome shotgun (WGS) entry which is preliminary data.</text>
</comment>
<keyword evidence="5 9" id="KW-1133">Transmembrane helix</keyword>
<comment type="subcellular location">
    <subcellularLocation>
        <location evidence="1">Cell membrane</location>
        <topology evidence="1">Multi-pass membrane protein</topology>
    </subcellularLocation>
</comment>
<evidence type="ECO:0000256" key="6">
    <source>
        <dbReference type="ARBA" id="ARBA00023065"/>
    </source>
</evidence>
<name>A0ABN1MW88_9BACT</name>
<keyword evidence="2" id="KW-0813">Transport</keyword>
<protein>
    <submittedName>
        <fullName evidence="10">Bestrophin family ion channel</fullName>
    </submittedName>
</protein>
<reference evidence="10 11" key="1">
    <citation type="journal article" date="2019" name="Int. J. Syst. Evol. Microbiol.">
        <title>The Global Catalogue of Microorganisms (GCM) 10K type strain sequencing project: providing services to taxonomists for standard genome sequencing and annotation.</title>
        <authorList>
            <consortium name="The Broad Institute Genomics Platform"/>
            <consortium name="The Broad Institute Genome Sequencing Center for Infectious Disease"/>
            <person name="Wu L."/>
            <person name="Ma J."/>
        </authorList>
    </citation>
    <scope>NUCLEOTIDE SEQUENCE [LARGE SCALE GENOMIC DNA]</scope>
    <source>
        <strain evidence="10 11">JCM 16112</strain>
    </source>
</reference>
<dbReference type="EMBL" id="BAAAFI010000002">
    <property type="protein sequence ID" value="GAA0877692.1"/>
    <property type="molecule type" value="Genomic_DNA"/>
</dbReference>
<feature type="transmembrane region" description="Helical" evidence="9">
    <location>
        <begin position="21"/>
        <end position="41"/>
    </location>
</feature>
<organism evidence="10 11">
    <name type="scientific">Algoriphagus jejuensis</name>
    <dbReference type="NCBI Taxonomy" id="419934"/>
    <lineage>
        <taxon>Bacteria</taxon>
        <taxon>Pseudomonadati</taxon>
        <taxon>Bacteroidota</taxon>
        <taxon>Cytophagia</taxon>
        <taxon>Cytophagales</taxon>
        <taxon>Cyclobacteriaceae</taxon>
        <taxon>Algoriphagus</taxon>
    </lineage>
</organism>
<evidence type="ECO:0000256" key="4">
    <source>
        <dbReference type="ARBA" id="ARBA00022692"/>
    </source>
</evidence>
<dbReference type="PANTHER" id="PTHR33281">
    <property type="entry name" value="UPF0187 PROTEIN YNEE"/>
    <property type="match status" value="1"/>
</dbReference>
<dbReference type="Proteomes" id="UP001500469">
    <property type="component" value="Unassembled WGS sequence"/>
</dbReference>
<evidence type="ECO:0000313" key="10">
    <source>
        <dbReference type="EMBL" id="GAA0877692.1"/>
    </source>
</evidence>
<sequence>MKVYDNKNWWQFLFLITKSDTLSKLAPLILLLMVYSLGVAYAELHYFKVTADSWVKNLPQMHSLLSFVISMLLVFRTNTAYDRWWEGRKLWGQLVNTSRNLAIKIAAVTDSKDEEIRKFFRRAIPIYAFALKDHLQSKQTQYSLHEGEIEGLPAKVDVEKHVPNQIAKSLFAKVNLLYQGGKITGDQLIVLNGELSAFTDICGACERIKNTPIPYSYSVFIKKFIMLYTLTLPIGYAYLLGYLAAPIVGFVFYVLASLELIAEEIEEPFGTDENDLPMGKMSENIQRHVGEILE</sequence>
<accession>A0ABN1MW88</accession>
<keyword evidence="6" id="KW-0406">Ion transport</keyword>
<comment type="similarity">
    <text evidence="8">Belongs to the anion channel-forming bestrophin (TC 1.A.46) family.</text>
</comment>
<evidence type="ECO:0000256" key="7">
    <source>
        <dbReference type="ARBA" id="ARBA00023136"/>
    </source>
</evidence>
<feature type="transmembrane region" description="Helical" evidence="9">
    <location>
        <begin position="225"/>
        <end position="255"/>
    </location>
</feature>